<organism evidence="1 2">
    <name type="scientific">Aplosporella prunicola CBS 121167</name>
    <dbReference type="NCBI Taxonomy" id="1176127"/>
    <lineage>
        <taxon>Eukaryota</taxon>
        <taxon>Fungi</taxon>
        <taxon>Dikarya</taxon>
        <taxon>Ascomycota</taxon>
        <taxon>Pezizomycotina</taxon>
        <taxon>Dothideomycetes</taxon>
        <taxon>Dothideomycetes incertae sedis</taxon>
        <taxon>Botryosphaeriales</taxon>
        <taxon>Aplosporellaceae</taxon>
        <taxon>Aplosporella</taxon>
    </lineage>
</organism>
<name>A0A6A6B148_9PEZI</name>
<proteinExistence type="predicted"/>
<dbReference type="AlphaFoldDB" id="A0A6A6B148"/>
<dbReference type="GeneID" id="54304871"/>
<dbReference type="EMBL" id="ML995499">
    <property type="protein sequence ID" value="KAF2137889.1"/>
    <property type="molecule type" value="Genomic_DNA"/>
</dbReference>
<protein>
    <submittedName>
        <fullName evidence="1">Uncharacterized protein</fullName>
    </submittedName>
</protein>
<sequence>MKACLKNKNPHPQPHLKHIIALAISLYGDAHTISVQPLLRRTRHCLVGHVQPNGTVIERPRMVYAAFKTVNNPTNPTGTKIALDGRGCPVTALFTYVMDAQITNTVFTVDKVMCNDKLPTSTRPSASSALISLMNAFRLGPFTTRPKSFVRTWPEVYH</sequence>
<evidence type="ECO:0000313" key="1">
    <source>
        <dbReference type="EMBL" id="KAF2137889.1"/>
    </source>
</evidence>
<dbReference type="RefSeq" id="XP_033393604.1">
    <property type="nucleotide sequence ID" value="XM_033547364.1"/>
</dbReference>
<dbReference type="Proteomes" id="UP000799438">
    <property type="component" value="Unassembled WGS sequence"/>
</dbReference>
<gene>
    <name evidence="1" type="ORF">K452DRAFT_96604</name>
</gene>
<keyword evidence="2" id="KW-1185">Reference proteome</keyword>
<evidence type="ECO:0000313" key="2">
    <source>
        <dbReference type="Proteomes" id="UP000799438"/>
    </source>
</evidence>
<accession>A0A6A6B148</accession>
<reference evidence="1" key="1">
    <citation type="journal article" date="2020" name="Stud. Mycol.">
        <title>101 Dothideomycetes genomes: a test case for predicting lifestyles and emergence of pathogens.</title>
        <authorList>
            <person name="Haridas S."/>
            <person name="Albert R."/>
            <person name="Binder M."/>
            <person name="Bloem J."/>
            <person name="Labutti K."/>
            <person name="Salamov A."/>
            <person name="Andreopoulos B."/>
            <person name="Baker S."/>
            <person name="Barry K."/>
            <person name="Bills G."/>
            <person name="Bluhm B."/>
            <person name="Cannon C."/>
            <person name="Castanera R."/>
            <person name="Culley D."/>
            <person name="Daum C."/>
            <person name="Ezra D."/>
            <person name="Gonzalez J."/>
            <person name="Henrissat B."/>
            <person name="Kuo A."/>
            <person name="Liang C."/>
            <person name="Lipzen A."/>
            <person name="Lutzoni F."/>
            <person name="Magnuson J."/>
            <person name="Mondo S."/>
            <person name="Nolan M."/>
            <person name="Ohm R."/>
            <person name="Pangilinan J."/>
            <person name="Park H.-J."/>
            <person name="Ramirez L."/>
            <person name="Alfaro M."/>
            <person name="Sun H."/>
            <person name="Tritt A."/>
            <person name="Yoshinaga Y."/>
            <person name="Zwiers L.-H."/>
            <person name="Turgeon B."/>
            <person name="Goodwin S."/>
            <person name="Spatafora J."/>
            <person name="Crous P."/>
            <person name="Grigoriev I."/>
        </authorList>
    </citation>
    <scope>NUCLEOTIDE SEQUENCE</scope>
    <source>
        <strain evidence="1">CBS 121167</strain>
    </source>
</reference>